<organism evidence="8 9">
    <name type="scientific">Antiquaquibacter soli</name>
    <dbReference type="NCBI Taxonomy" id="3064523"/>
    <lineage>
        <taxon>Bacteria</taxon>
        <taxon>Bacillati</taxon>
        <taxon>Actinomycetota</taxon>
        <taxon>Actinomycetes</taxon>
        <taxon>Micrococcales</taxon>
        <taxon>Microbacteriaceae</taxon>
        <taxon>Antiquaquibacter</taxon>
    </lineage>
</organism>
<sequence length="169" mass="17937">MSDRALLVLIGAPGAGKTRTGKRLSKLLGAPLIDTDSTVVSGHGPIAKIFEEHGEPHFRALERAAVAAALREPAIVTLGGGAVLDAETQADLEGLPVVQLTVRPDAVEKRIANGKRPLVSSGIDAWAALVASRQPIYDRLSQLTIDTSDVPLDSVAVRIADWLETRRHD</sequence>
<keyword evidence="7" id="KW-0479">Metal-binding</keyword>
<comment type="similarity">
    <text evidence="7">Belongs to the shikimate kinase family.</text>
</comment>
<proteinExistence type="inferred from homology"/>
<keyword evidence="1 7" id="KW-0028">Amino-acid biosynthesis</keyword>
<feature type="binding site" evidence="7">
    <location>
        <position position="116"/>
    </location>
    <ligand>
        <name>ATP</name>
        <dbReference type="ChEBI" id="CHEBI:30616"/>
    </ligand>
</feature>
<feature type="binding site" evidence="7">
    <location>
        <position position="36"/>
    </location>
    <ligand>
        <name>substrate</name>
    </ligand>
</feature>
<feature type="binding site" evidence="7">
    <location>
        <position position="18"/>
    </location>
    <ligand>
        <name>Mg(2+)</name>
        <dbReference type="ChEBI" id="CHEBI:18420"/>
    </ligand>
</feature>
<feature type="binding site" evidence="7">
    <location>
        <position position="59"/>
    </location>
    <ligand>
        <name>substrate</name>
    </ligand>
</feature>
<dbReference type="InterPro" id="IPR027417">
    <property type="entry name" value="P-loop_NTPase"/>
</dbReference>
<keyword evidence="6 7" id="KW-0057">Aromatic amino acid biosynthesis</keyword>
<dbReference type="PRINTS" id="PR01100">
    <property type="entry name" value="SHIKIMTKNASE"/>
</dbReference>
<dbReference type="SUPFAM" id="SSF52540">
    <property type="entry name" value="P-loop containing nucleoside triphosphate hydrolases"/>
    <property type="match status" value="1"/>
</dbReference>
<feature type="binding site" evidence="7">
    <location>
        <begin position="14"/>
        <end position="19"/>
    </location>
    <ligand>
        <name>ATP</name>
        <dbReference type="ChEBI" id="CHEBI:30616"/>
    </ligand>
</feature>
<protein>
    <recommendedName>
        <fullName evidence="7">Shikimate kinase</fullName>
        <shortName evidence="7">SK</shortName>
        <ecNumber evidence="7">2.7.1.71</ecNumber>
    </recommendedName>
</protein>
<keyword evidence="7" id="KW-0460">Magnesium</keyword>
<name>A0ABT9BLY4_9MICO</name>
<evidence type="ECO:0000256" key="3">
    <source>
        <dbReference type="ARBA" id="ARBA00022741"/>
    </source>
</evidence>
<dbReference type="HAMAP" id="MF_00109">
    <property type="entry name" value="Shikimate_kinase"/>
    <property type="match status" value="1"/>
</dbReference>
<dbReference type="Gene3D" id="3.40.50.300">
    <property type="entry name" value="P-loop containing nucleotide triphosphate hydrolases"/>
    <property type="match status" value="1"/>
</dbReference>
<dbReference type="PANTHER" id="PTHR21087">
    <property type="entry name" value="SHIKIMATE KINASE"/>
    <property type="match status" value="1"/>
</dbReference>
<evidence type="ECO:0000256" key="2">
    <source>
        <dbReference type="ARBA" id="ARBA00022679"/>
    </source>
</evidence>
<evidence type="ECO:0000313" key="9">
    <source>
        <dbReference type="Proteomes" id="UP001241072"/>
    </source>
</evidence>
<dbReference type="GO" id="GO:0016301">
    <property type="term" value="F:kinase activity"/>
    <property type="evidence" value="ECO:0007669"/>
    <property type="project" value="UniProtKB-KW"/>
</dbReference>
<keyword evidence="2 7" id="KW-0808">Transferase</keyword>
<dbReference type="Proteomes" id="UP001241072">
    <property type="component" value="Unassembled WGS sequence"/>
</dbReference>
<dbReference type="InterPro" id="IPR031322">
    <property type="entry name" value="Shikimate/glucono_kinase"/>
</dbReference>
<dbReference type="InterPro" id="IPR000623">
    <property type="entry name" value="Shikimate_kinase/TSH1"/>
</dbReference>
<accession>A0ABT9BLY4</accession>
<comment type="caution">
    <text evidence="8">The sequence shown here is derived from an EMBL/GenBank/DDBJ whole genome shotgun (WGS) entry which is preliminary data.</text>
</comment>
<evidence type="ECO:0000256" key="4">
    <source>
        <dbReference type="ARBA" id="ARBA00022777"/>
    </source>
</evidence>
<comment type="function">
    <text evidence="7">Catalyzes the specific phosphorylation of the 3-hydroxyl group of shikimic acid using ATP as a cosubstrate.</text>
</comment>
<keyword evidence="9" id="KW-1185">Reference proteome</keyword>
<feature type="binding site" evidence="7">
    <location>
        <position position="80"/>
    </location>
    <ligand>
        <name>substrate</name>
    </ligand>
</feature>
<evidence type="ECO:0000256" key="7">
    <source>
        <dbReference type="HAMAP-Rule" id="MF_00109"/>
    </source>
</evidence>
<keyword evidence="5 7" id="KW-0067">ATP-binding</keyword>
<comment type="subunit">
    <text evidence="7">Monomer.</text>
</comment>
<dbReference type="PANTHER" id="PTHR21087:SF16">
    <property type="entry name" value="SHIKIMATE KINASE 1, CHLOROPLASTIC"/>
    <property type="match status" value="1"/>
</dbReference>
<keyword evidence="7" id="KW-0963">Cytoplasm</keyword>
<dbReference type="RefSeq" id="WP_305002417.1">
    <property type="nucleotide sequence ID" value="NZ_JAUQUB010000001.1"/>
</dbReference>
<evidence type="ECO:0000313" key="8">
    <source>
        <dbReference type="EMBL" id="MDO7882031.1"/>
    </source>
</evidence>
<evidence type="ECO:0000256" key="5">
    <source>
        <dbReference type="ARBA" id="ARBA00022840"/>
    </source>
</evidence>
<feature type="binding site" evidence="7">
    <location>
        <position position="133"/>
    </location>
    <ligand>
        <name>substrate</name>
    </ligand>
</feature>
<keyword evidence="3 7" id="KW-0547">Nucleotide-binding</keyword>
<comment type="cofactor">
    <cofactor evidence="7">
        <name>Mg(2+)</name>
        <dbReference type="ChEBI" id="CHEBI:18420"/>
    </cofactor>
    <text evidence="7">Binds 1 Mg(2+) ion per subunit.</text>
</comment>
<reference evidence="8 9" key="1">
    <citation type="submission" date="2023-07" db="EMBL/GenBank/DDBJ databases">
        <title>Protaetiibacter sp. nov WY-16 isolated from soil.</title>
        <authorList>
            <person name="Liu B."/>
            <person name="Wan Y."/>
        </authorList>
    </citation>
    <scope>NUCLEOTIDE SEQUENCE [LARGE SCALE GENOMIC DNA]</scope>
    <source>
        <strain evidence="8 9">WY-16</strain>
    </source>
</reference>
<comment type="subcellular location">
    <subcellularLocation>
        <location evidence="7">Cytoplasm</location>
    </subcellularLocation>
</comment>
<comment type="pathway">
    <text evidence="7">Metabolic intermediate biosynthesis; chorismate biosynthesis; chorismate from D-erythrose 4-phosphate and phosphoenolpyruvate: step 5/7.</text>
</comment>
<comment type="catalytic activity">
    <reaction evidence="7">
        <text>shikimate + ATP = 3-phosphoshikimate + ADP + H(+)</text>
        <dbReference type="Rhea" id="RHEA:13121"/>
        <dbReference type="ChEBI" id="CHEBI:15378"/>
        <dbReference type="ChEBI" id="CHEBI:30616"/>
        <dbReference type="ChEBI" id="CHEBI:36208"/>
        <dbReference type="ChEBI" id="CHEBI:145989"/>
        <dbReference type="ChEBI" id="CHEBI:456216"/>
        <dbReference type="EC" id="2.7.1.71"/>
    </reaction>
</comment>
<evidence type="ECO:0000256" key="1">
    <source>
        <dbReference type="ARBA" id="ARBA00022605"/>
    </source>
</evidence>
<dbReference type="Pfam" id="PF01202">
    <property type="entry name" value="SKI"/>
    <property type="match status" value="1"/>
</dbReference>
<comment type="caution">
    <text evidence="7">Lacks conserved residue(s) required for the propagation of feature annotation.</text>
</comment>
<dbReference type="EC" id="2.7.1.71" evidence="7"/>
<dbReference type="EMBL" id="JAUQUB010000001">
    <property type="protein sequence ID" value="MDO7882031.1"/>
    <property type="molecule type" value="Genomic_DNA"/>
</dbReference>
<keyword evidence="4 7" id="KW-0418">Kinase</keyword>
<gene>
    <name evidence="7" type="primary">aroK</name>
    <name evidence="8" type="ORF">Q5716_07290</name>
</gene>
<evidence type="ECO:0000256" key="6">
    <source>
        <dbReference type="ARBA" id="ARBA00023141"/>
    </source>
</evidence>